<feature type="coiled-coil region" evidence="1">
    <location>
        <begin position="246"/>
        <end position="305"/>
    </location>
</feature>
<reference evidence="3" key="1">
    <citation type="submission" date="2022-11" db="EMBL/GenBank/DDBJ databases">
        <title>Centuries of genome instability and evolution in soft-shell clam transmissible cancer (bioRxiv).</title>
        <authorList>
            <person name="Hart S.F.M."/>
            <person name="Yonemitsu M.A."/>
            <person name="Giersch R.M."/>
            <person name="Beal B.F."/>
            <person name="Arriagada G."/>
            <person name="Davis B.W."/>
            <person name="Ostrander E.A."/>
            <person name="Goff S.P."/>
            <person name="Metzger M.J."/>
        </authorList>
    </citation>
    <scope>NUCLEOTIDE SEQUENCE</scope>
    <source>
        <strain evidence="3">MELC-2E11</strain>
        <tissue evidence="3">Siphon/mantle</tissue>
    </source>
</reference>
<accession>A0ABY7DDC0</accession>
<gene>
    <name evidence="3" type="ORF">MAR_028329</name>
</gene>
<dbReference type="EMBL" id="CP111013">
    <property type="protein sequence ID" value="WAQ95639.1"/>
    <property type="molecule type" value="Genomic_DNA"/>
</dbReference>
<evidence type="ECO:0000256" key="1">
    <source>
        <dbReference type="SAM" id="Coils"/>
    </source>
</evidence>
<evidence type="ECO:0000256" key="2">
    <source>
        <dbReference type="SAM" id="MobiDB-lite"/>
    </source>
</evidence>
<evidence type="ECO:0000313" key="4">
    <source>
        <dbReference type="Proteomes" id="UP001164746"/>
    </source>
</evidence>
<protein>
    <submittedName>
        <fullName evidence="3">Uncharacterized protein</fullName>
    </submittedName>
</protein>
<sequence>MATADVEGSDLKDTSNSGPKGHDRTNGSARLGKRTEEEIREEHRTLRVLRKLEGHQSQIIQVLSSIERVVCRTTSNEGQEIDNHPLDQSDKSVDASSLNVETTQEKKQIAELSQQLDETKKTITNFNKTVEDNEKQIDVLKGEVRQLSEEKDQLSGDSETNKARLEELQKKVTDKNEKIKKIEEEKRCSCLEREIDTKSAEVDYLNREKDDVYAEMNAQRHLQEDHSVYAETLELATKGKESSTDIAKKHKELDDAKREIEKFKIEKEEEKAKKQEELDLAKKEIEQLRKAVKREEDEKEKSYDTPVKINIKAKGERTCDVQGMVCTGQGIFVLTDWDNKTLKAVDIIGKSVLSVLQLDASPFDITQLKANLLAVTLPEARQIVLVQLLSNGNLNVFETISVTEKCFGIAVLDPGHIIVVNSNVEVYDLQGNRSDILVDMRDESMKDEFEELHTREPFDCDKNVLLHQFLVRVFNYFEK</sequence>
<name>A0ABY7DDC0_MYAAR</name>
<feature type="compositionally biased region" description="Basic and acidic residues" evidence="2">
    <location>
        <begin position="81"/>
        <end position="93"/>
    </location>
</feature>
<organism evidence="3 4">
    <name type="scientific">Mya arenaria</name>
    <name type="common">Soft-shell clam</name>
    <dbReference type="NCBI Taxonomy" id="6604"/>
    <lineage>
        <taxon>Eukaryota</taxon>
        <taxon>Metazoa</taxon>
        <taxon>Spiralia</taxon>
        <taxon>Lophotrochozoa</taxon>
        <taxon>Mollusca</taxon>
        <taxon>Bivalvia</taxon>
        <taxon>Autobranchia</taxon>
        <taxon>Heteroconchia</taxon>
        <taxon>Euheterodonta</taxon>
        <taxon>Imparidentia</taxon>
        <taxon>Neoheterodontei</taxon>
        <taxon>Myida</taxon>
        <taxon>Myoidea</taxon>
        <taxon>Myidae</taxon>
        <taxon>Mya</taxon>
    </lineage>
</organism>
<feature type="region of interest" description="Disordered" evidence="2">
    <location>
        <begin position="1"/>
        <end position="40"/>
    </location>
</feature>
<keyword evidence="1" id="KW-0175">Coiled coil</keyword>
<feature type="region of interest" description="Disordered" evidence="2">
    <location>
        <begin position="76"/>
        <end position="95"/>
    </location>
</feature>
<dbReference type="SUPFAM" id="SSF63829">
    <property type="entry name" value="Calcium-dependent phosphotriesterase"/>
    <property type="match status" value="1"/>
</dbReference>
<evidence type="ECO:0000313" key="3">
    <source>
        <dbReference type="EMBL" id="WAQ95639.1"/>
    </source>
</evidence>
<dbReference type="Proteomes" id="UP001164746">
    <property type="component" value="Chromosome 2"/>
</dbReference>
<dbReference type="Gene3D" id="1.20.5.340">
    <property type="match status" value="1"/>
</dbReference>
<proteinExistence type="predicted"/>
<keyword evidence="4" id="KW-1185">Reference proteome</keyword>
<feature type="coiled-coil region" evidence="1">
    <location>
        <begin position="102"/>
        <end position="208"/>
    </location>
</feature>